<protein>
    <submittedName>
        <fullName evidence="2">Uncharacterized protein</fullName>
    </submittedName>
</protein>
<proteinExistence type="predicted"/>
<evidence type="ECO:0000313" key="3">
    <source>
        <dbReference type="Proteomes" id="UP000479710"/>
    </source>
</evidence>
<reference evidence="2 3" key="1">
    <citation type="submission" date="2019-11" db="EMBL/GenBank/DDBJ databases">
        <title>Whole genome sequence of Oryza granulata.</title>
        <authorList>
            <person name="Li W."/>
        </authorList>
    </citation>
    <scope>NUCLEOTIDE SEQUENCE [LARGE SCALE GENOMIC DNA]</scope>
    <source>
        <strain evidence="3">cv. Menghai</strain>
        <tissue evidence="2">Leaf</tissue>
    </source>
</reference>
<dbReference type="OrthoDB" id="721194at2759"/>
<dbReference type="Proteomes" id="UP000479710">
    <property type="component" value="Unassembled WGS sequence"/>
</dbReference>
<name>A0A6G1EJG2_9ORYZ</name>
<accession>A0A6G1EJG2</accession>
<gene>
    <name evidence="2" type="ORF">E2562_014529</name>
</gene>
<organism evidence="2 3">
    <name type="scientific">Oryza meyeriana var. granulata</name>
    <dbReference type="NCBI Taxonomy" id="110450"/>
    <lineage>
        <taxon>Eukaryota</taxon>
        <taxon>Viridiplantae</taxon>
        <taxon>Streptophyta</taxon>
        <taxon>Embryophyta</taxon>
        <taxon>Tracheophyta</taxon>
        <taxon>Spermatophyta</taxon>
        <taxon>Magnoliopsida</taxon>
        <taxon>Liliopsida</taxon>
        <taxon>Poales</taxon>
        <taxon>Poaceae</taxon>
        <taxon>BOP clade</taxon>
        <taxon>Oryzoideae</taxon>
        <taxon>Oryzeae</taxon>
        <taxon>Oryzinae</taxon>
        <taxon>Oryza</taxon>
        <taxon>Oryza meyeriana</taxon>
    </lineage>
</organism>
<dbReference type="EMBL" id="SPHZ02000003">
    <property type="protein sequence ID" value="KAF0924726.1"/>
    <property type="molecule type" value="Genomic_DNA"/>
</dbReference>
<evidence type="ECO:0000256" key="1">
    <source>
        <dbReference type="SAM" id="MobiDB-lite"/>
    </source>
</evidence>
<feature type="region of interest" description="Disordered" evidence="1">
    <location>
        <begin position="40"/>
        <end position="70"/>
    </location>
</feature>
<sequence length="70" mass="7632">MLRLAPCARSRSGMTSMVYVAVMGPSPAENAATNAIIDAKYAAGPRRSREMEKKPRRESARARSGSPPRR</sequence>
<feature type="compositionally biased region" description="Basic and acidic residues" evidence="1">
    <location>
        <begin position="47"/>
        <end position="61"/>
    </location>
</feature>
<comment type="caution">
    <text evidence="2">The sequence shown here is derived from an EMBL/GenBank/DDBJ whole genome shotgun (WGS) entry which is preliminary data.</text>
</comment>
<dbReference type="AlphaFoldDB" id="A0A6G1EJG2"/>
<evidence type="ECO:0000313" key="2">
    <source>
        <dbReference type="EMBL" id="KAF0924726.1"/>
    </source>
</evidence>
<keyword evidence="3" id="KW-1185">Reference proteome</keyword>